<organism evidence="1 2">
    <name type="scientific">Candidatus Mediterraneibacter stercorigallinarum</name>
    <dbReference type="NCBI Taxonomy" id="2838686"/>
    <lineage>
        <taxon>Bacteria</taxon>
        <taxon>Bacillati</taxon>
        <taxon>Bacillota</taxon>
        <taxon>Clostridia</taxon>
        <taxon>Lachnospirales</taxon>
        <taxon>Lachnospiraceae</taxon>
        <taxon>Mediterraneibacter</taxon>
    </lineage>
</organism>
<feature type="non-terminal residue" evidence="1">
    <location>
        <position position="200"/>
    </location>
</feature>
<accession>A0A9D2DAN3</accession>
<dbReference type="Proteomes" id="UP000824017">
    <property type="component" value="Unassembled WGS sequence"/>
</dbReference>
<comment type="caution">
    <text evidence="1">The sequence shown here is derived from an EMBL/GenBank/DDBJ whole genome shotgun (WGS) entry which is preliminary data.</text>
</comment>
<dbReference type="NCBIfam" id="TIGR01784">
    <property type="entry name" value="T_den_put_tspse"/>
    <property type="match status" value="1"/>
</dbReference>
<dbReference type="PANTHER" id="PTHR41317:SF1">
    <property type="entry name" value="PD-(D_E)XK NUCLEASE FAMILY TRANSPOSASE"/>
    <property type="match status" value="1"/>
</dbReference>
<evidence type="ECO:0000313" key="1">
    <source>
        <dbReference type="EMBL" id="HIZ13339.1"/>
    </source>
</evidence>
<dbReference type="AlphaFoldDB" id="A0A9D2DAN3"/>
<dbReference type="EMBL" id="DXCD01000137">
    <property type="protein sequence ID" value="HIZ13339.1"/>
    <property type="molecule type" value="Genomic_DNA"/>
</dbReference>
<reference evidence="1" key="1">
    <citation type="journal article" date="2021" name="PeerJ">
        <title>Extensive microbial diversity within the chicken gut microbiome revealed by metagenomics and culture.</title>
        <authorList>
            <person name="Gilroy R."/>
            <person name="Ravi A."/>
            <person name="Getino M."/>
            <person name="Pursley I."/>
            <person name="Horton D.L."/>
            <person name="Alikhan N.F."/>
            <person name="Baker D."/>
            <person name="Gharbi K."/>
            <person name="Hall N."/>
            <person name="Watson M."/>
            <person name="Adriaenssens E.M."/>
            <person name="Foster-Nyarko E."/>
            <person name="Jarju S."/>
            <person name="Secka A."/>
            <person name="Antonio M."/>
            <person name="Oren A."/>
            <person name="Chaudhuri R.R."/>
            <person name="La Ragione R."/>
            <person name="Hildebrand F."/>
            <person name="Pallen M.J."/>
        </authorList>
    </citation>
    <scope>NUCLEOTIDE SEQUENCE</scope>
    <source>
        <strain evidence="1">ChiGjej1B1-13045</strain>
    </source>
</reference>
<dbReference type="InterPro" id="IPR010106">
    <property type="entry name" value="RpnA"/>
</dbReference>
<name>A0A9D2DAN3_9FIRM</name>
<reference evidence="1" key="2">
    <citation type="submission" date="2021-04" db="EMBL/GenBank/DDBJ databases">
        <authorList>
            <person name="Gilroy R."/>
        </authorList>
    </citation>
    <scope>NUCLEOTIDE SEQUENCE</scope>
    <source>
        <strain evidence="1">ChiGjej1B1-13045</strain>
    </source>
</reference>
<gene>
    <name evidence="1" type="ORF">H9817_05380</name>
</gene>
<sequence length="200" mass="23407">MTQTNNNFIMLPTVDFCFKELMQNEKVRKGFIAALLGRKPEDIQETTLLPTILPAEYSDDKLGVLDVAVLLKDGTQIDMEMQVIYFSYWTNRILFYLGKLYTGQIKKGDSYEKLKKCIHVSILDFIHFPDDKRCYHKISFCDTKTGAPYTDLMELHILELRKIPAKVRSEDKIIRWMQFFSGKTREDFSTMAKTDEYISE</sequence>
<evidence type="ECO:0000313" key="2">
    <source>
        <dbReference type="Proteomes" id="UP000824017"/>
    </source>
</evidence>
<dbReference type="PANTHER" id="PTHR41317">
    <property type="entry name" value="PD-(D_E)XK NUCLEASE FAMILY TRANSPOSASE"/>
    <property type="match status" value="1"/>
</dbReference>
<proteinExistence type="predicted"/>
<protein>
    <submittedName>
        <fullName evidence="1">Rpn family recombination-promoting nuclease/putative transposase</fullName>
    </submittedName>
</protein>
<dbReference type="Pfam" id="PF12784">
    <property type="entry name" value="PDDEXK_2"/>
    <property type="match status" value="1"/>
</dbReference>